<organism evidence="10 11">
    <name type="scientific">Candidatus Ventrousia excrementavium</name>
    <dbReference type="NCBI Taxonomy" id="2840961"/>
    <lineage>
        <taxon>Bacteria</taxon>
        <taxon>Bacillati</taxon>
        <taxon>Bacillota</taxon>
        <taxon>Clostridia</taxon>
        <taxon>Eubacteriales</taxon>
        <taxon>Clostridiaceae</taxon>
        <taxon>Clostridiaceae incertae sedis</taxon>
        <taxon>Candidatus Ventrousia</taxon>
    </lineage>
</organism>
<keyword evidence="4 8" id="KW-0479">Metal-binding</keyword>
<dbReference type="AlphaFoldDB" id="A0A9D1IUQ9"/>
<keyword evidence="3" id="KW-0949">S-adenosyl-L-methionine</keyword>
<feature type="binding site" evidence="8">
    <location>
        <position position="110"/>
    </location>
    <ligand>
        <name>[4Fe-4S] cluster</name>
        <dbReference type="ChEBI" id="CHEBI:49883"/>
        <note>4Fe-4S-S-AdoMet</note>
    </ligand>
</feature>
<dbReference type="InterPro" id="IPR013785">
    <property type="entry name" value="Aldolase_TIM"/>
</dbReference>
<comment type="caution">
    <text evidence="10">The sequence shown here is derived from an EMBL/GenBank/DDBJ whole genome shotgun (WGS) entry which is preliminary data.</text>
</comment>
<sequence length="370" mass="42437">MSWKQELKNSVTDIERLSERLPIDKERRTVLESIVDMYPMRIPDYYLSLIDPEDPNDPIARMCVPSEYELGEGGAFDTSGEGENTKLEGLQHKYSQTAMLLSTSRCAMYCRHCFRRRMVGLSEEETIKQFDPMAEYIARHPEITNVLISGGDALLNSNAVIAHFLRVLGEIDHVRIIRFGTRLPVVLPQRISEDPELLTILGNYTRKKQINIVTQFNHPRELTRESRKAVRRLMANRMVVSNQTVLLKGVNDDPDTLAQLMAGLVACGVVPYYVFQCRPVRGVVDQFQVPLHRGYDIVEQAKSKMNGQEKRFRYIMSHVTGKIEILGNLSGGRMLFKYHQSKYPENHGRIFAQDVAPDQLWLDTIEPQEI</sequence>
<comment type="cofactor">
    <cofactor evidence="1">
        <name>pyridoxal 5'-phosphate</name>
        <dbReference type="ChEBI" id="CHEBI:597326"/>
    </cofactor>
</comment>
<dbReference type="CDD" id="cd01335">
    <property type="entry name" value="Radical_SAM"/>
    <property type="match status" value="1"/>
</dbReference>
<keyword evidence="7 8" id="KW-0411">Iron-sulfur</keyword>
<evidence type="ECO:0000256" key="7">
    <source>
        <dbReference type="ARBA" id="ARBA00023014"/>
    </source>
</evidence>
<protein>
    <submittedName>
        <fullName evidence="10">KamA family radical SAM protein</fullName>
    </submittedName>
</protein>
<evidence type="ECO:0000256" key="5">
    <source>
        <dbReference type="ARBA" id="ARBA00022898"/>
    </source>
</evidence>
<dbReference type="InterPro" id="IPR003739">
    <property type="entry name" value="Lys_aminomutase/Glu_NH3_mut"/>
</dbReference>
<evidence type="ECO:0000259" key="9">
    <source>
        <dbReference type="PROSITE" id="PS51918"/>
    </source>
</evidence>
<evidence type="ECO:0000256" key="4">
    <source>
        <dbReference type="ARBA" id="ARBA00022723"/>
    </source>
</evidence>
<dbReference type="SUPFAM" id="SSF102114">
    <property type="entry name" value="Radical SAM enzymes"/>
    <property type="match status" value="1"/>
</dbReference>
<dbReference type="PROSITE" id="PS51918">
    <property type="entry name" value="RADICAL_SAM"/>
    <property type="match status" value="1"/>
</dbReference>
<gene>
    <name evidence="10" type="ORF">IAB67_05460</name>
</gene>
<keyword evidence="2 8" id="KW-0004">4Fe-4S</keyword>
<dbReference type="GO" id="GO:0003824">
    <property type="term" value="F:catalytic activity"/>
    <property type="evidence" value="ECO:0007669"/>
    <property type="project" value="InterPro"/>
</dbReference>
<dbReference type="InterPro" id="IPR007197">
    <property type="entry name" value="rSAM"/>
</dbReference>
<evidence type="ECO:0000313" key="10">
    <source>
        <dbReference type="EMBL" id="HIU43728.1"/>
    </source>
</evidence>
<dbReference type="PIRSF" id="PIRSF004911">
    <property type="entry name" value="DUF160"/>
    <property type="match status" value="1"/>
</dbReference>
<evidence type="ECO:0000256" key="8">
    <source>
        <dbReference type="PIRSR" id="PIRSR004911-1"/>
    </source>
</evidence>
<dbReference type="PANTHER" id="PTHR30538:SF0">
    <property type="entry name" value="L-LYSINE 2,3-AMINOMUTASE AQ_1632-RELATED"/>
    <property type="match status" value="1"/>
</dbReference>
<dbReference type="Gene3D" id="3.20.20.70">
    <property type="entry name" value="Aldolase class I"/>
    <property type="match status" value="1"/>
</dbReference>
<dbReference type="InterPro" id="IPR058240">
    <property type="entry name" value="rSAM_sf"/>
</dbReference>
<reference evidence="10" key="1">
    <citation type="submission" date="2020-10" db="EMBL/GenBank/DDBJ databases">
        <authorList>
            <person name="Gilroy R."/>
        </authorList>
    </citation>
    <scope>NUCLEOTIDE SEQUENCE</scope>
    <source>
        <strain evidence="10">CHK191-8634</strain>
    </source>
</reference>
<evidence type="ECO:0000256" key="1">
    <source>
        <dbReference type="ARBA" id="ARBA00001933"/>
    </source>
</evidence>
<evidence type="ECO:0000313" key="11">
    <source>
        <dbReference type="Proteomes" id="UP000824073"/>
    </source>
</evidence>
<dbReference type="Proteomes" id="UP000824073">
    <property type="component" value="Unassembled WGS sequence"/>
</dbReference>
<feature type="binding site" evidence="8">
    <location>
        <position position="106"/>
    </location>
    <ligand>
        <name>[4Fe-4S] cluster</name>
        <dbReference type="ChEBI" id="CHEBI:49883"/>
        <note>4Fe-4S-S-AdoMet</note>
    </ligand>
</feature>
<feature type="domain" description="Radical SAM core" evidence="9">
    <location>
        <begin position="92"/>
        <end position="309"/>
    </location>
</feature>
<name>A0A9D1IUQ9_9CLOT</name>
<reference evidence="10" key="2">
    <citation type="journal article" date="2021" name="PeerJ">
        <title>Extensive microbial diversity within the chicken gut microbiome revealed by metagenomics and culture.</title>
        <authorList>
            <person name="Gilroy R."/>
            <person name="Ravi A."/>
            <person name="Getino M."/>
            <person name="Pursley I."/>
            <person name="Horton D.L."/>
            <person name="Alikhan N.F."/>
            <person name="Baker D."/>
            <person name="Gharbi K."/>
            <person name="Hall N."/>
            <person name="Watson M."/>
            <person name="Adriaenssens E.M."/>
            <person name="Foster-Nyarko E."/>
            <person name="Jarju S."/>
            <person name="Secka A."/>
            <person name="Antonio M."/>
            <person name="Oren A."/>
            <person name="Chaudhuri R.R."/>
            <person name="La Ragione R."/>
            <person name="Hildebrand F."/>
            <person name="Pallen M.J."/>
        </authorList>
    </citation>
    <scope>NUCLEOTIDE SEQUENCE</scope>
    <source>
        <strain evidence="10">CHK191-8634</strain>
    </source>
</reference>
<keyword evidence="5" id="KW-0663">Pyridoxal phosphate</keyword>
<dbReference type="SFLD" id="SFLDS00029">
    <property type="entry name" value="Radical_SAM"/>
    <property type="match status" value="1"/>
</dbReference>
<evidence type="ECO:0000256" key="2">
    <source>
        <dbReference type="ARBA" id="ARBA00022485"/>
    </source>
</evidence>
<evidence type="ECO:0000256" key="3">
    <source>
        <dbReference type="ARBA" id="ARBA00022691"/>
    </source>
</evidence>
<proteinExistence type="predicted"/>
<evidence type="ECO:0000256" key="6">
    <source>
        <dbReference type="ARBA" id="ARBA00023004"/>
    </source>
</evidence>
<dbReference type="PANTHER" id="PTHR30538">
    <property type="entry name" value="LYSINE 2,3-AMINOMUTASE-RELATED"/>
    <property type="match status" value="1"/>
</dbReference>
<dbReference type="Pfam" id="PF04055">
    <property type="entry name" value="Radical_SAM"/>
    <property type="match status" value="1"/>
</dbReference>
<dbReference type="NCBIfam" id="TIGR00238">
    <property type="entry name" value="KamA family radical SAM protein"/>
    <property type="match status" value="1"/>
</dbReference>
<accession>A0A9D1IUQ9</accession>
<dbReference type="EMBL" id="DVMR01000045">
    <property type="protein sequence ID" value="HIU43728.1"/>
    <property type="molecule type" value="Genomic_DNA"/>
</dbReference>
<keyword evidence="6" id="KW-0408">Iron</keyword>
<feature type="binding site" evidence="8">
    <location>
        <position position="113"/>
    </location>
    <ligand>
        <name>[4Fe-4S] cluster</name>
        <dbReference type="ChEBI" id="CHEBI:49883"/>
        <note>4Fe-4S-S-AdoMet</note>
    </ligand>
</feature>
<dbReference type="GO" id="GO:0046872">
    <property type="term" value="F:metal ion binding"/>
    <property type="evidence" value="ECO:0007669"/>
    <property type="project" value="UniProtKB-KW"/>
</dbReference>
<dbReference type="GO" id="GO:0051539">
    <property type="term" value="F:4 iron, 4 sulfur cluster binding"/>
    <property type="evidence" value="ECO:0007669"/>
    <property type="project" value="UniProtKB-KW"/>
</dbReference>
<dbReference type="SFLD" id="SFLDG01070">
    <property type="entry name" value="PLP-dependent"/>
    <property type="match status" value="1"/>
</dbReference>